<evidence type="ECO:0000256" key="3">
    <source>
        <dbReference type="ARBA" id="ARBA00023163"/>
    </source>
</evidence>
<protein>
    <submittedName>
        <fullName evidence="4">TetR family transcriptional regulator</fullName>
    </submittedName>
</protein>
<dbReference type="AlphaFoldDB" id="A0A6I3JAK7"/>
<dbReference type="Proteomes" id="UP000433406">
    <property type="component" value="Unassembled WGS sequence"/>
</dbReference>
<keyword evidence="3" id="KW-0804">Transcription</keyword>
<dbReference type="RefSeq" id="WP_154614508.1">
    <property type="nucleotide sequence ID" value="NZ_CP053660.1"/>
</dbReference>
<comment type="caution">
    <text evidence="4">The sequence shown here is derived from an EMBL/GenBank/DDBJ whole genome shotgun (WGS) entry which is preliminary data.</text>
</comment>
<evidence type="ECO:0000256" key="1">
    <source>
        <dbReference type="ARBA" id="ARBA00023015"/>
    </source>
</evidence>
<evidence type="ECO:0000313" key="5">
    <source>
        <dbReference type="Proteomes" id="UP000433406"/>
    </source>
</evidence>
<keyword evidence="1" id="KW-0805">Transcription regulation</keyword>
<dbReference type="GO" id="GO:0003700">
    <property type="term" value="F:DNA-binding transcription factor activity"/>
    <property type="evidence" value="ECO:0007669"/>
    <property type="project" value="TreeGrafter"/>
</dbReference>
<sequence length="209" mass="22530">MPRPDVRLPLLDAAERLFAERGIATVSDRQVAEAAGNSNHSAVHYYFGGRVGLLEALVERHHAEVEPAQERMFERSDSLLGDVRALVIPLTDVFAAQPTPSWRARFLQQVMTDPATADLMRSGAGRHPTSTRIVASVAQRLSHLDPRTVEARGRLTLHLVISACAEIEERAQASGEPARWAEAGAFLCDAVGGLLQAPVTSPLTAPAAD</sequence>
<proteinExistence type="predicted"/>
<dbReference type="InterPro" id="IPR050109">
    <property type="entry name" value="HTH-type_TetR-like_transc_reg"/>
</dbReference>
<evidence type="ECO:0000313" key="4">
    <source>
        <dbReference type="EMBL" id="MTB94765.1"/>
    </source>
</evidence>
<accession>A0A6I3JAK7</accession>
<reference evidence="4 5" key="1">
    <citation type="submission" date="2019-10" db="EMBL/GenBank/DDBJ databases">
        <title>Nocardioides novel species isolated from the excrement of Marmot.</title>
        <authorList>
            <person name="Zhang G."/>
        </authorList>
    </citation>
    <scope>NUCLEOTIDE SEQUENCE [LARGE SCALE GENOMIC DNA]</scope>
    <source>
        <strain evidence="5">zg-579</strain>
    </source>
</reference>
<keyword evidence="5" id="KW-1185">Reference proteome</keyword>
<organism evidence="4 5">
    <name type="scientific">Nocardioides marmotae</name>
    <dbReference type="NCBI Taxonomy" id="2663857"/>
    <lineage>
        <taxon>Bacteria</taxon>
        <taxon>Bacillati</taxon>
        <taxon>Actinomycetota</taxon>
        <taxon>Actinomycetes</taxon>
        <taxon>Propionibacteriales</taxon>
        <taxon>Nocardioidaceae</taxon>
        <taxon>Nocardioides</taxon>
    </lineage>
</organism>
<evidence type="ECO:0000256" key="2">
    <source>
        <dbReference type="ARBA" id="ARBA00023125"/>
    </source>
</evidence>
<dbReference type="Pfam" id="PF00440">
    <property type="entry name" value="TetR_N"/>
    <property type="match status" value="1"/>
</dbReference>
<dbReference type="InterPro" id="IPR001647">
    <property type="entry name" value="HTH_TetR"/>
</dbReference>
<name>A0A6I3JAK7_9ACTN</name>
<dbReference type="SUPFAM" id="SSF46689">
    <property type="entry name" value="Homeodomain-like"/>
    <property type="match status" value="1"/>
</dbReference>
<dbReference type="PANTHER" id="PTHR30055">
    <property type="entry name" value="HTH-TYPE TRANSCRIPTIONAL REGULATOR RUTR"/>
    <property type="match status" value="1"/>
</dbReference>
<keyword evidence="2" id="KW-0238">DNA-binding</keyword>
<dbReference type="Gene3D" id="1.10.357.10">
    <property type="entry name" value="Tetracycline Repressor, domain 2"/>
    <property type="match status" value="1"/>
</dbReference>
<dbReference type="GO" id="GO:0000976">
    <property type="term" value="F:transcription cis-regulatory region binding"/>
    <property type="evidence" value="ECO:0007669"/>
    <property type="project" value="TreeGrafter"/>
</dbReference>
<dbReference type="InterPro" id="IPR009057">
    <property type="entry name" value="Homeodomain-like_sf"/>
</dbReference>
<dbReference type="PANTHER" id="PTHR30055:SF234">
    <property type="entry name" value="HTH-TYPE TRANSCRIPTIONAL REGULATOR BETI"/>
    <property type="match status" value="1"/>
</dbReference>
<gene>
    <name evidence="4" type="ORF">GGQ22_06685</name>
</gene>
<dbReference type="EMBL" id="WLCI01000006">
    <property type="protein sequence ID" value="MTB94765.1"/>
    <property type="molecule type" value="Genomic_DNA"/>
</dbReference>